<dbReference type="GO" id="GO:0008081">
    <property type="term" value="F:phosphoric diester hydrolase activity"/>
    <property type="evidence" value="ECO:0007669"/>
    <property type="project" value="TreeGrafter"/>
</dbReference>
<accession>S8DN85</accession>
<dbReference type="AlphaFoldDB" id="S8DN85"/>
<name>S8DN85_FOMSC</name>
<feature type="domain" description="Endonuclease/exonuclease/phosphatase" evidence="8">
    <location>
        <begin position="8"/>
        <end position="211"/>
    </location>
</feature>
<dbReference type="eggNOG" id="ENOG502SMUP">
    <property type="taxonomic scope" value="Eukaryota"/>
</dbReference>
<dbReference type="InterPro" id="IPR004808">
    <property type="entry name" value="AP_endonuc_1"/>
</dbReference>
<dbReference type="Pfam" id="PF03372">
    <property type="entry name" value="Exo_endo_phos"/>
    <property type="match status" value="1"/>
</dbReference>
<evidence type="ECO:0000313" key="10">
    <source>
        <dbReference type="Proteomes" id="UP000015241"/>
    </source>
</evidence>
<evidence type="ECO:0000256" key="5">
    <source>
        <dbReference type="PIRSR" id="PIRSR604808-1"/>
    </source>
</evidence>
<dbReference type="SUPFAM" id="SSF56219">
    <property type="entry name" value="DNase I-like"/>
    <property type="match status" value="1"/>
</dbReference>
<evidence type="ECO:0000313" key="9">
    <source>
        <dbReference type="EMBL" id="EPS92748.1"/>
    </source>
</evidence>
<feature type="binding site" evidence="6">
    <location>
        <position position="126"/>
    </location>
    <ligand>
        <name>Mg(2+)</name>
        <dbReference type="ChEBI" id="CHEBI:18420"/>
        <label>1</label>
    </ligand>
</feature>
<dbReference type="GO" id="GO:0046872">
    <property type="term" value="F:metal ion binding"/>
    <property type="evidence" value="ECO:0007669"/>
    <property type="project" value="UniProtKB-KW"/>
</dbReference>
<feature type="site" description="Interaction with DNA substrate" evidence="7">
    <location>
        <position position="211"/>
    </location>
</feature>
<keyword evidence="4 6" id="KW-0460">Magnesium</keyword>
<keyword evidence="2 6" id="KW-0479">Metal-binding</keyword>
<sequence length="286" mass="32166">MREKRIGLLCIQEAHLSDEHVATIHELYGRRLHILHSAGERVTSAHGIAFVLNREIMDIAGATITEIVPGRAATLRIHWHADKYLTILNVYAPNNQVDNAQFWTNLENSYQQRKFTKPDVVMGDFNTVEAAIDRLPTKEDNEPQVTALKNLLTRLDLHDGWRLSEPSTLDFTFPQRGSMQRSRLDRIYASDQLIQSSAVWQIETTGVPTDHRLVSAQLSAAATPFVGKGRWTLPLHMIDDETFLDEVSTMGKAALESAAAVSDTPARTDTSNPQAVYEDFKRHVVE</sequence>
<evidence type="ECO:0000256" key="2">
    <source>
        <dbReference type="ARBA" id="ARBA00022723"/>
    </source>
</evidence>
<comment type="cofactor">
    <cofactor evidence="6">
        <name>Mg(2+)</name>
        <dbReference type="ChEBI" id="CHEBI:18420"/>
    </cofactor>
    <cofactor evidence="6">
        <name>Mn(2+)</name>
        <dbReference type="ChEBI" id="CHEBI:29035"/>
    </cofactor>
    <text evidence="6">Probably binds two magnesium or manganese ions per subunit.</text>
</comment>
<dbReference type="PANTHER" id="PTHR22748:SF4">
    <property type="entry name" value="DNA-(APURINIC OR APYRIMIDINIC SITE) ENDONUCLEASE 2"/>
    <property type="match status" value="1"/>
</dbReference>
<dbReference type="InterPro" id="IPR005135">
    <property type="entry name" value="Endo/exonuclease/phosphatase"/>
</dbReference>
<feature type="active site" description="Proton acceptor" evidence="5">
    <location>
        <position position="211"/>
    </location>
</feature>
<feature type="site" description="Transition state stabilizer" evidence="7">
    <location>
        <position position="126"/>
    </location>
</feature>
<keyword evidence="6" id="KW-0464">Manganese</keyword>
<gene>
    <name evidence="9" type="ORF">FOMPIDRAFT_1033897</name>
</gene>
<evidence type="ECO:0000256" key="6">
    <source>
        <dbReference type="PIRSR" id="PIRSR604808-2"/>
    </source>
</evidence>
<feature type="binding site" evidence="6">
    <location>
        <position position="124"/>
    </location>
    <ligand>
        <name>Mg(2+)</name>
        <dbReference type="ChEBI" id="CHEBI:18420"/>
        <label>1</label>
    </ligand>
</feature>
<feature type="site" description="Important for catalytic activity" evidence="7">
    <location>
        <position position="185"/>
    </location>
</feature>
<dbReference type="InterPro" id="IPR036691">
    <property type="entry name" value="Endo/exonu/phosph_ase_sf"/>
</dbReference>
<keyword evidence="3" id="KW-0378">Hydrolase</keyword>
<feature type="binding site" evidence="6">
    <location>
        <position position="211"/>
    </location>
    <ligand>
        <name>Mg(2+)</name>
        <dbReference type="ChEBI" id="CHEBI:18420"/>
        <label>1</label>
    </ligand>
</feature>
<feature type="active site" evidence="5">
    <location>
        <position position="91"/>
    </location>
</feature>
<dbReference type="OrthoDB" id="2799478at2759"/>
<dbReference type="InParanoid" id="S8DN85"/>
<dbReference type="Gene3D" id="3.60.10.10">
    <property type="entry name" value="Endonuclease/exonuclease/phosphatase"/>
    <property type="match status" value="1"/>
</dbReference>
<evidence type="ECO:0000256" key="7">
    <source>
        <dbReference type="PIRSR" id="PIRSR604808-3"/>
    </source>
</evidence>
<dbReference type="GO" id="GO:0005634">
    <property type="term" value="C:nucleus"/>
    <property type="evidence" value="ECO:0007669"/>
    <property type="project" value="TreeGrafter"/>
</dbReference>
<dbReference type="GO" id="GO:0006284">
    <property type="term" value="P:base-excision repair"/>
    <property type="evidence" value="ECO:0007669"/>
    <property type="project" value="TreeGrafter"/>
</dbReference>
<dbReference type="GO" id="GO:0008311">
    <property type="term" value="F:double-stranded DNA 3'-5' DNA exonuclease activity"/>
    <property type="evidence" value="ECO:0007669"/>
    <property type="project" value="TreeGrafter"/>
</dbReference>
<keyword evidence="10" id="KW-1185">Reference proteome</keyword>
<evidence type="ECO:0000259" key="8">
    <source>
        <dbReference type="Pfam" id="PF03372"/>
    </source>
</evidence>
<proteinExistence type="inferred from homology"/>
<reference evidence="9 10" key="1">
    <citation type="journal article" date="2012" name="Science">
        <title>The Paleozoic origin of enzymatic lignin decomposition reconstructed from 31 fungal genomes.</title>
        <authorList>
            <person name="Floudas D."/>
            <person name="Binder M."/>
            <person name="Riley R."/>
            <person name="Barry K."/>
            <person name="Blanchette R.A."/>
            <person name="Henrissat B."/>
            <person name="Martinez A.T."/>
            <person name="Otillar R."/>
            <person name="Spatafora J.W."/>
            <person name="Yadav J.S."/>
            <person name="Aerts A."/>
            <person name="Benoit I."/>
            <person name="Boyd A."/>
            <person name="Carlson A."/>
            <person name="Copeland A."/>
            <person name="Coutinho P.M."/>
            <person name="de Vries R.P."/>
            <person name="Ferreira P."/>
            <person name="Findley K."/>
            <person name="Foster B."/>
            <person name="Gaskell J."/>
            <person name="Glotzer D."/>
            <person name="Gorecki P."/>
            <person name="Heitman J."/>
            <person name="Hesse C."/>
            <person name="Hori C."/>
            <person name="Igarashi K."/>
            <person name="Jurgens J.A."/>
            <person name="Kallen N."/>
            <person name="Kersten P."/>
            <person name="Kohler A."/>
            <person name="Kuees U."/>
            <person name="Kumar T.K.A."/>
            <person name="Kuo A."/>
            <person name="LaButti K."/>
            <person name="Larrondo L.F."/>
            <person name="Lindquist E."/>
            <person name="Ling A."/>
            <person name="Lombard V."/>
            <person name="Lucas S."/>
            <person name="Lundell T."/>
            <person name="Martin R."/>
            <person name="McLaughlin D.J."/>
            <person name="Morgenstern I."/>
            <person name="Morin E."/>
            <person name="Murat C."/>
            <person name="Nagy L.G."/>
            <person name="Nolan M."/>
            <person name="Ohm R.A."/>
            <person name="Patyshakuliyeva A."/>
            <person name="Rokas A."/>
            <person name="Ruiz-Duenas F.J."/>
            <person name="Sabat G."/>
            <person name="Salamov A."/>
            <person name="Samejima M."/>
            <person name="Schmutz J."/>
            <person name="Slot J.C."/>
            <person name="St John F."/>
            <person name="Stenlid J."/>
            <person name="Sun H."/>
            <person name="Sun S."/>
            <person name="Syed K."/>
            <person name="Tsang A."/>
            <person name="Wiebenga A."/>
            <person name="Young D."/>
            <person name="Pisabarro A."/>
            <person name="Eastwood D.C."/>
            <person name="Martin F."/>
            <person name="Cullen D."/>
            <person name="Grigoriev I.V."/>
            <person name="Hibbett D.S."/>
        </authorList>
    </citation>
    <scope>NUCLEOTIDE SEQUENCE</scope>
    <source>
        <strain evidence="10">FP-58527</strain>
    </source>
</reference>
<dbReference type="EMBL" id="KE504364">
    <property type="protein sequence ID" value="EPS92748.1"/>
    <property type="molecule type" value="Genomic_DNA"/>
</dbReference>
<dbReference type="Proteomes" id="UP000015241">
    <property type="component" value="Unassembled WGS sequence"/>
</dbReference>
<comment type="similarity">
    <text evidence="1">Belongs to the DNA repair enzymes AP/ExoA family.</text>
</comment>
<evidence type="ECO:0000256" key="1">
    <source>
        <dbReference type="ARBA" id="ARBA00007092"/>
    </source>
</evidence>
<evidence type="ECO:0000256" key="4">
    <source>
        <dbReference type="ARBA" id="ARBA00022842"/>
    </source>
</evidence>
<evidence type="ECO:0000256" key="3">
    <source>
        <dbReference type="ARBA" id="ARBA00022801"/>
    </source>
</evidence>
<organism evidence="9 10">
    <name type="scientific">Fomitopsis schrenkii</name>
    <name type="common">Brown rot fungus</name>
    <dbReference type="NCBI Taxonomy" id="2126942"/>
    <lineage>
        <taxon>Eukaryota</taxon>
        <taxon>Fungi</taxon>
        <taxon>Dikarya</taxon>
        <taxon>Basidiomycota</taxon>
        <taxon>Agaricomycotina</taxon>
        <taxon>Agaricomycetes</taxon>
        <taxon>Polyporales</taxon>
        <taxon>Fomitopsis</taxon>
    </lineage>
</organism>
<dbReference type="GO" id="GO:0003906">
    <property type="term" value="F:DNA-(apurinic or apyrimidinic site) endonuclease activity"/>
    <property type="evidence" value="ECO:0007669"/>
    <property type="project" value="TreeGrafter"/>
</dbReference>
<feature type="binding site" evidence="6">
    <location>
        <position position="210"/>
    </location>
    <ligand>
        <name>Mg(2+)</name>
        <dbReference type="ChEBI" id="CHEBI:18420"/>
        <label>2</label>
    </ligand>
</feature>
<protein>
    <recommendedName>
        <fullName evidence="8">Endonuclease/exonuclease/phosphatase domain-containing protein</fullName>
    </recommendedName>
</protein>
<feature type="active site" description="Proton donor/acceptor" evidence="5">
    <location>
        <position position="124"/>
    </location>
</feature>
<dbReference type="HOGENOM" id="CLU_049840_0_0_1"/>
<dbReference type="PANTHER" id="PTHR22748">
    <property type="entry name" value="AP ENDONUCLEASE"/>
    <property type="match status" value="1"/>
</dbReference>